<comment type="similarity">
    <text evidence="1">Belongs to the enoyl-CoA hydratase/isomerase family.</text>
</comment>
<sequence>MTDVLKIEKTGAIATITLNRPEAFNAFDAALRTALKNAVADINEDDAVRVVILKGEGRGFCAGADLKGGLGGSIEHLLESEFRPSLIGIAHSPKIWIAQVHGSAAGIGAAYAMCCDMVVMADTASLYMAFASIALIPDGGNTWLLLKAMGYHRALQTILEGKKITAQQCLDHGLINQIASDDQLEAETQALAARIANTAPLAAAAAKRLLRKVGEGSFGDAFSAEAQEQGKLVKSADFREGVSAFIEKRKPVFTGA</sequence>
<reference evidence="3 4" key="1">
    <citation type="submission" date="2016-10" db="EMBL/GenBank/DDBJ databases">
        <authorList>
            <person name="de Groot N.N."/>
        </authorList>
    </citation>
    <scope>NUCLEOTIDE SEQUENCE [LARGE SCALE GENOMIC DNA]</scope>
    <source>
        <strain evidence="3 4">DSM 22007</strain>
    </source>
</reference>
<dbReference type="Gene3D" id="1.10.12.10">
    <property type="entry name" value="Lyase 2-enoyl-coa Hydratase, Chain A, domain 2"/>
    <property type="match status" value="1"/>
</dbReference>
<dbReference type="Gene3D" id="3.90.226.10">
    <property type="entry name" value="2-enoyl-CoA Hydratase, Chain A, domain 1"/>
    <property type="match status" value="1"/>
</dbReference>
<dbReference type="GO" id="GO:0016853">
    <property type="term" value="F:isomerase activity"/>
    <property type="evidence" value="ECO:0007669"/>
    <property type="project" value="UniProtKB-KW"/>
</dbReference>
<organism evidence="3 4">
    <name type="scientific">Thalassovita taeanensis</name>
    <dbReference type="NCBI Taxonomy" id="657014"/>
    <lineage>
        <taxon>Bacteria</taxon>
        <taxon>Pseudomonadati</taxon>
        <taxon>Pseudomonadota</taxon>
        <taxon>Alphaproteobacteria</taxon>
        <taxon>Rhodobacterales</taxon>
        <taxon>Roseobacteraceae</taxon>
        <taxon>Thalassovita</taxon>
    </lineage>
</organism>
<protein>
    <submittedName>
        <fullName evidence="3">2-(1,2-epoxy-1,2-dihydrophenyl)acetyl-CoA isomerase</fullName>
    </submittedName>
</protein>
<dbReference type="InterPro" id="IPR029045">
    <property type="entry name" value="ClpP/crotonase-like_dom_sf"/>
</dbReference>
<evidence type="ECO:0000313" key="3">
    <source>
        <dbReference type="EMBL" id="SEP76454.1"/>
    </source>
</evidence>
<dbReference type="AlphaFoldDB" id="A0A1H9AI86"/>
<dbReference type="PANTHER" id="PTHR11941">
    <property type="entry name" value="ENOYL-COA HYDRATASE-RELATED"/>
    <property type="match status" value="1"/>
</dbReference>
<keyword evidence="3" id="KW-0413">Isomerase</keyword>
<dbReference type="RefSeq" id="WP_090268217.1">
    <property type="nucleotide sequence ID" value="NZ_FOEP01000002.1"/>
</dbReference>
<dbReference type="STRING" id="657014.SAMN04488092_102151"/>
<dbReference type="CDD" id="cd06558">
    <property type="entry name" value="crotonase-like"/>
    <property type="match status" value="1"/>
</dbReference>
<dbReference type="OrthoDB" id="9777711at2"/>
<name>A0A1H9AI86_9RHOB</name>
<dbReference type="GO" id="GO:0016829">
    <property type="term" value="F:lyase activity"/>
    <property type="evidence" value="ECO:0007669"/>
    <property type="project" value="UniProtKB-KW"/>
</dbReference>
<dbReference type="SUPFAM" id="SSF52096">
    <property type="entry name" value="ClpP/crotonase"/>
    <property type="match status" value="1"/>
</dbReference>
<evidence type="ECO:0000256" key="2">
    <source>
        <dbReference type="ARBA" id="ARBA00023239"/>
    </source>
</evidence>
<dbReference type="Pfam" id="PF00378">
    <property type="entry name" value="ECH_1"/>
    <property type="match status" value="1"/>
</dbReference>
<accession>A0A1H9AI86</accession>
<evidence type="ECO:0000256" key="1">
    <source>
        <dbReference type="ARBA" id="ARBA00005254"/>
    </source>
</evidence>
<keyword evidence="2" id="KW-0456">Lyase</keyword>
<dbReference type="InterPro" id="IPR001753">
    <property type="entry name" value="Enoyl-CoA_hydra/iso"/>
</dbReference>
<dbReference type="InterPro" id="IPR014748">
    <property type="entry name" value="Enoyl-CoA_hydra_C"/>
</dbReference>
<dbReference type="Proteomes" id="UP000198634">
    <property type="component" value="Unassembled WGS sequence"/>
</dbReference>
<dbReference type="GO" id="GO:0006635">
    <property type="term" value="P:fatty acid beta-oxidation"/>
    <property type="evidence" value="ECO:0007669"/>
    <property type="project" value="TreeGrafter"/>
</dbReference>
<evidence type="ECO:0000313" key="4">
    <source>
        <dbReference type="Proteomes" id="UP000198634"/>
    </source>
</evidence>
<gene>
    <name evidence="3" type="ORF">SAMN04488092_102151</name>
</gene>
<dbReference type="PANTHER" id="PTHR11941:SF133">
    <property type="entry name" value="1,2-EPOXYPHENYLACETYL-COA ISOMERASE"/>
    <property type="match status" value="1"/>
</dbReference>
<keyword evidence="4" id="KW-1185">Reference proteome</keyword>
<dbReference type="EMBL" id="FOEP01000002">
    <property type="protein sequence ID" value="SEP76454.1"/>
    <property type="molecule type" value="Genomic_DNA"/>
</dbReference>
<proteinExistence type="inferred from homology"/>